<feature type="coiled-coil region" evidence="3">
    <location>
        <begin position="195"/>
        <end position="229"/>
    </location>
</feature>
<dbReference type="InterPro" id="IPR027065">
    <property type="entry name" value="Lon_Prtase"/>
</dbReference>
<keyword evidence="3" id="KW-0175">Coiled coil</keyword>
<dbReference type="GO" id="GO:0006508">
    <property type="term" value="P:proteolysis"/>
    <property type="evidence" value="ECO:0007669"/>
    <property type="project" value="UniProtKB-KW"/>
</dbReference>
<dbReference type="STRING" id="1121266.SAMN02745883_00654"/>
<dbReference type="Proteomes" id="UP000184082">
    <property type="component" value="Unassembled WGS sequence"/>
</dbReference>
<dbReference type="Pfam" id="PF20437">
    <property type="entry name" value="LonC_helical"/>
    <property type="match status" value="1"/>
</dbReference>
<name>A0A1M6MV27_9FIRM</name>
<dbReference type="GO" id="GO:0005524">
    <property type="term" value="F:ATP binding"/>
    <property type="evidence" value="ECO:0007669"/>
    <property type="project" value="InterPro"/>
</dbReference>
<dbReference type="InterPro" id="IPR008269">
    <property type="entry name" value="Lon_proteolytic"/>
</dbReference>
<dbReference type="AlphaFoldDB" id="A0A1M6MV27"/>
<dbReference type="PRINTS" id="PR00830">
    <property type="entry name" value="ENDOLAPTASE"/>
</dbReference>
<dbReference type="SUPFAM" id="SSF52540">
    <property type="entry name" value="P-loop containing nucleoside triphosphate hydrolases"/>
    <property type="match status" value="1"/>
</dbReference>
<dbReference type="SUPFAM" id="SSF54211">
    <property type="entry name" value="Ribosomal protein S5 domain 2-like"/>
    <property type="match status" value="1"/>
</dbReference>
<keyword evidence="2" id="KW-0378">Hydrolase</keyword>
<keyword evidence="6" id="KW-1185">Reference proteome</keyword>
<sequence length="782" mass="90052">MRKYKELSYEQLKMIYNPRDFKFKTTKELKSSYSIIGQERAVKAMEFGLDVKNSKYNIFVCGQKGTGKTSYTISSVKERAVKEKTPDDWCYVYNFREPNRPKAINLPAGKGREFKEDMEFLIRDLLTEVPKTFVSEDYEKNKNDILKEFQEKKSELLEELFDFGRRLGFEIRNAVSGLILVPIKNGKNLSDEEYDELSEREKEEYEKKAEELQIKAIEILKKIKILEKEMKKKLRDFEKMIAHFMVKPMIEVLIEKYKSYSRVLDYIKEVEEDIIENIADFKVLGEEDLGANIDIKKIAPRYYVNLFVDNSEQSGAPVIVECNPTYNNLAGLIEYENEKGTLKTDFTMIKAGAIHRANGGYLILQAQQLLGEPLSWIFLKRVLNTGEIKIESLRHLLGISSVATLNPEAVPVKLKIILIGSPYIYNLIYNYDEDFHKLFKIKVDFDSVMENNHENIMKMANFISYYCQSEGLRHFDKKGVIKVLEYSNRLAGSQKKLSTKFNKIIEILIEADVFAGYDGNKFITEKHVEKAIIEKKRRVNKIEEKINELYREGKIIIDVKGKKVGKINGLAIIDMGDYMFGRPNVITVSTYAGNNGIINIEREVKLSGNIHDKGVMILEGFLNERFCRREPLNLTTKICFEQSYSSIDGDSASSTELYAILSSIGDIPLKQYIGVTGSVNQKGEIQPVGGITEKIEGFYYTCKQLGFTDEQGVMIPFKNIDEIVLDDEIIEAVKRGKFHIYPVSSIEEGIEILTDKTYEEVEEIILSKMKEYNKTINFCEKN</sequence>
<dbReference type="Gene3D" id="1.10.8.60">
    <property type="match status" value="1"/>
</dbReference>
<accession>A0A1M6MV27</accession>
<keyword evidence="2" id="KW-0720">Serine protease</keyword>
<dbReference type="InterPro" id="IPR041699">
    <property type="entry name" value="AAA_32"/>
</dbReference>
<dbReference type="Gene3D" id="3.40.50.300">
    <property type="entry name" value="P-loop containing nucleotide triphosphate hydrolases"/>
    <property type="match status" value="2"/>
</dbReference>
<keyword evidence="1 2" id="KW-0645">Protease</keyword>
<dbReference type="PANTHER" id="PTHR10046">
    <property type="entry name" value="ATP DEPENDENT LON PROTEASE FAMILY MEMBER"/>
    <property type="match status" value="1"/>
</dbReference>
<dbReference type="GO" id="GO:0004176">
    <property type="term" value="F:ATP-dependent peptidase activity"/>
    <property type="evidence" value="ECO:0007669"/>
    <property type="project" value="UniProtKB-UniRule"/>
</dbReference>
<dbReference type="EMBL" id="FRAJ01000005">
    <property type="protein sequence ID" value="SHJ87276.1"/>
    <property type="molecule type" value="Genomic_DNA"/>
</dbReference>
<feature type="domain" description="Lon proteolytic" evidence="4">
    <location>
        <begin position="561"/>
        <end position="756"/>
    </location>
</feature>
<dbReference type="Pfam" id="PF05362">
    <property type="entry name" value="Lon_C"/>
    <property type="match status" value="1"/>
</dbReference>
<dbReference type="PROSITE" id="PS51786">
    <property type="entry name" value="LON_PROTEOLYTIC"/>
    <property type="match status" value="1"/>
</dbReference>
<feature type="active site" evidence="2">
    <location>
        <position position="694"/>
    </location>
</feature>
<dbReference type="InterPro" id="IPR027417">
    <property type="entry name" value="P-loop_NTPase"/>
</dbReference>
<dbReference type="InterPro" id="IPR046843">
    <property type="entry name" value="LonB_AAA-LID"/>
</dbReference>
<dbReference type="Pfam" id="PF13654">
    <property type="entry name" value="AAA_32"/>
    <property type="match status" value="1"/>
</dbReference>
<dbReference type="Gene3D" id="3.30.230.10">
    <property type="match status" value="1"/>
</dbReference>
<dbReference type="InterPro" id="IPR020568">
    <property type="entry name" value="Ribosomal_Su5_D2-typ_SF"/>
</dbReference>
<feature type="active site" evidence="2">
    <location>
        <position position="651"/>
    </location>
</feature>
<dbReference type="EC" id="3.4.21.53" evidence="2"/>
<evidence type="ECO:0000256" key="3">
    <source>
        <dbReference type="SAM" id="Coils"/>
    </source>
</evidence>
<evidence type="ECO:0000256" key="1">
    <source>
        <dbReference type="ARBA" id="ARBA00022670"/>
    </source>
</evidence>
<dbReference type="GO" id="GO:0030163">
    <property type="term" value="P:protein catabolic process"/>
    <property type="evidence" value="ECO:0007669"/>
    <property type="project" value="InterPro"/>
</dbReference>
<dbReference type="InterPro" id="IPR014721">
    <property type="entry name" value="Ribsml_uS5_D2-typ_fold_subgr"/>
</dbReference>
<evidence type="ECO:0000259" key="4">
    <source>
        <dbReference type="PROSITE" id="PS51786"/>
    </source>
</evidence>
<protein>
    <recommendedName>
        <fullName evidence="2">endopeptidase La</fullName>
        <ecNumber evidence="2">3.4.21.53</ecNumber>
    </recommendedName>
</protein>
<proteinExistence type="inferred from homology"/>
<dbReference type="Pfam" id="PF20436">
    <property type="entry name" value="LonB_AAA-LID"/>
    <property type="match status" value="1"/>
</dbReference>
<evidence type="ECO:0000313" key="6">
    <source>
        <dbReference type="Proteomes" id="UP000184082"/>
    </source>
</evidence>
<organism evidence="5 6">
    <name type="scientific">Caminicella sporogenes DSM 14501</name>
    <dbReference type="NCBI Taxonomy" id="1121266"/>
    <lineage>
        <taxon>Bacteria</taxon>
        <taxon>Bacillati</taxon>
        <taxon>Bacillota</taxon>
        <taxon>Clostridia</taxon>
        <taxon>Peptostreptococcales</taxon>
        <taxon>Caminicellaceae</taxon>
        <taxon>Caminicella</taxon>
    </lineage>
</organism>
<dbReference type="GO" id="GO:0004252">
    <property type="term" value="F:serine-type endopeptidase activity"/>
    <property type="evidence" value="ECO:0007669"/>
    <property type="project" value="UniProtKB-UniRule"/>
</dbReference>
<evidence type="ECO:0000313" key="5">
    <source>
        <dbReference type="EMBL" id="SHJ87276.1"/>
    </source>
</evidence>
<gene>
    <name evidence="5" type="ORF">SAMN02745883_00654</name>
</gene>
<evidence type="ECO:0000256" key="2">
    <source>
        <dbReference type="PROSITE-ProRule" id="PRU01122"/>
    </source>
</evidence>
<dbReference type="InterPro" id="IPR046844">
    <property type="entry name" value="Lon-like_helical"/>
</dbReference>
<comment type="similarity">
    <text evidence="2">Belongs to the peptidase S16 family.</text>
</comment>
<comment type="catalytic activity">
    <reaction evidence="2">
        <text>Hydrolysis of proteins in presence of ATP.</text>
        <dbReference type="EC" id="3.4.21.53"/>
    </reaction>
</comment>
<dbReference type="RefSeq" id="WP_242945028.1">
    <property type="nucleotide sequence ID" value="NZ_FRAJ01000005.1"/>
</dbReference>
<reference evidence="5 6" key="1">
    <citation type="submission" date="2016-11" db="EMBL/GenBank/DDBJ databases">
        <authorList>
            <person name="Jaros S."/>
            <person name="Januszkiewicz K."/>
            <person name="Wedrychowicz H."/>
        </authorList>
    </citation>
    <scope>NUCLEOTIDE SEQUENCE [LARGE SCALE GENOMIC DNA]</scope>
    <source>
        <strain evidence="5 6">DSM 14501</strain>
    </source>
</reference>